<dbReference type="EMBL" id="MU853225">
    <property type="protein sequence ID" value="KAK4125489.1"/>
    <property type="molecule type" value="Genomic_DNA"/>
</dbReference>
<feature type="region of interest" description="Disordered" evidence="1">
    <location>
        <begin position="264"/>
        <end position="308"/>
    </location>
</feature>
<dbReference type="GeneID" id="87823296"/>
<dbReference type="AlphaFoldDB" id="A0AAN6U3H2"/>
<evidence type="ECO:0000313" key="3">
    <source>
        <dbReference type="Proteomes" id="UP001302602"/>
    </source>
</evidence>
<protein>
    <submittedName>
        <fullName evidence="2">Uncharacterized protein</fullName>
    </submittedName>
</protein>
<gene>
    <name evidence="2" type="ORF">N657DRAFT_268143</name>
</gene>
<keyword evidence="3" id="KW-1185">Reference proteome</keyword>
<organism evidence="2 3">
    <name type="scientific">Parathielavia appendiculata</name>
    <dbReference type="NCBI Taxonomy" id="2587402"/>
    <lineage>
        <taxon>Eukaryota</taxon>
        <taxon>Fungi</taxon>
        <taxon>Dikarya</taxon>
        <taxon>Ascomycota</taxon>
        <taxon>Pezizomycotina</taxon>
        <taxon>Sordariomycetes</taxon>
        <taxon>Sordariomycetidae</taxon>
        <taxon>Sordariales</taxon>
        <taxon>Chaetomiaceae</taxon>
        <taxon>Parathielavia</taxon>
    </lineage>
</organism>
<comment type="caution">
    <text evidence="2">The sequence shown here is derived from an EMBL/GenBank/DDBJ whole genome shotgun (WGS) entry which is preliminary data.</text>
</comment>
<proteinExistence type="predicted"/>
<name>A0AAN6U3H2_9PEZI</name>
<accession>A0AAN6U3H2</accession>
<evidence type="ECO:0000313" key="2">
    <source>
        <dbReference type="EMBL" id="KAK4125489.1"/>
    </source>
</evidence>
<dbReference type="Proteomes" id="UP001302602">
    <property type="component" value="Unassembled WGS sequence"/>
</dbReference>
<dbReference type="RefSeq" id="XP_062649260.1">
    <property type="nucleotide sequence ID" value="XM_062786528.1"/>
</dbReference>
<evidence type="ECO:0000256" key="1">
    <source>
        <dbReference type="SAM" id="MobiDB-lite"/>
    </source>
</evidence>
<reference evidence="2" key="1">
    <citation type="journal article" date="2023" name="Mol. Phylogenet. Evol.">
        <title>Genome-scale phylogeny and comparative genomics of the fungal order Sordariales.</title>
        <authorList>
            <person name="Hensen N."/>
            <person name="Bonometti L."/>
            <person name="Westerberg I."/>
            <person name="Brannstrom I.O."/>
            <person name="Guillou S."/>
            <person name="Cros-Aarteil S."/>
            <person name="Calhoun S."/>
            <person name="Haridas S."/>
            <person name="Kuo A."/>
            <person name="Mondo S."/>
            <person name="Pangilinan J."/>
            <person name="Riley R."/>
            <person name="LaButti K."/>
            <person name="Andreopoulos B."/>
            <person name="Lipzen A."/>
            <person name="Chen C."/>
            <person name="Yan M."/>
            <person name="Daum C."/>
            <person name="Ng V."/>
            <person name="Clum A."/>
            <person name="Steindorff A."/>
            <person name="Ohm R.A."/>
            <person name="Martin F."/>
            <person name="Silar P."/>
            <person name="Natvig D.O."/>
            <person name="Lalanne C."/>
            <person name="Gautier V."/>
            <person name="Ament-Velasquez S.L."/>
            <person name="Kruys A."/>
            <person name="Hutchinson M.I."/>
            <person name="Powell A.J."/>
            <person name="Barry K."/>
            <person name="Miller A.N."/>
            <person name="Grigoriev I.V."/>
            <person name="Debuchy R."/>
            <person name="Gladieux P."/>
            <person name="Hiltunen Thoren M."/>
            <person name="Johannesson H."/>
        </authorList>
    </citation>
    <scope>NUCLEOTIDE SEQUENCE</scope>
    <source>
        <strain evidence="2">CBS 731.68</strain>
    </source>
</reference>
<feature type="region of interest" description="Disordered" evidence="1">
    <location>
        <begin position="190"/>
        <end position="212"/>
    </location>
</feature>
<reference evidence="2" key="2">
    <citation type="submission" date="2023-05" db="EMBL/GenBank/DDBJ databases">
        <authorList>
            <consortium name="Lawrence Berkeley National Laboratory"/>
            <person name="Steindorff A."/>
            <person name="Hensen N."/>
            <person name="Bonometti L."/>
            <person name="Westerberg I."/>
            <person name="Brannstrom I.O."/>
            <person name="Guillou S."/>
            <person name="Cros-Aarteil S."/>
            <person name="Calhoun S."/>
            <person name="Haridas S."/>
            <person name="Kuo A."/>
            <person name="Mondo S."/>
            <person name="Pangilinan J."/>
            <person name="Riley R."/>
            <person name="Labutti K."/>
            <person name="Andreopoulos B."/>
            <person name="Lipzen A."/>
            <person name="Chen C."/>
            <person name="Yanf M."/>
            <person name="Daum C."/>
            <person name="Ng V."/>
            <person name="Clum A."/>
            <person name="Ohm R."/>
            <person name="Martin F."/>
            <person name="Silar P."/>
            <person name="Natvig D."/>
            <person name="Lalanne C."/>
            <person name="Gautier V."/>
            <person name="Ament-Velasquez S.L."/>
            <person name="Kruys A."/>
            <person name="Hutchinson M.I."/>
            <person name="Powell A.J."/>
            <person name="Barry K."/>
            <person name="Miller A.N."/>
            <person name="Grigoriev I.V."/>
            <person name="Debuchy R."/>
            <person name="Gladieux P."/>
            <person name="Thoren M.H."/>
            <person name="Johannesson H."/>
        </authorList>
    </citation>
    <scope>NUCLEOTIDE SEQUENCE</scope>
    <source>
        <strain evidence="2">CBS 731.68</strain>
    </source>
</reference>
<sequence>MRRFTSPDRLPFSFIAQAWDSLAWKTDLLSQFPFRRPEPIRLFDQIRSLQLTIWAVEWGLCHSSWPLASDPFVMLTPVQDKKQMEGAMALTTTTTASQQQPPPRRPENWSLATALALLPSLRTLTVGFETCHGRTAEVERIVRWTVATWRFMVFGNLPKMRLPEAWMLEFSHLLRSAFASACDGERHRDGGTHAYDMPPDAETLNGRPVTRRCLVPPRGGMERVRRWSWRGLPYHWQRRCPACLEHDTQEYRYCEERRALEEKSWGRGRTSGASPGPRRRTSSIIGARQKRTERMQSRTRSRFLNRNSATSPRRRSWCLCECAPNS</sequence>